<dbReference type="RefSeq" id="WP_344328861.1">
    <property type="nucleotide sequence ID" value="NZ_BAAAPY010000009.1"/>
</dbReference>
<feature type="compositionally biased region" description="Basic and acidic residues" evidence="1">
    <location>
        <begin position="257"/>
        <end position="270"/>
    </location>
</feature>
<proteinExistence type="predicted"/>
<gene>
    <name evidence="2" type="ORF">GCM10009821_23770</name>
</gene>
<evidence type="ECO:0000313" key="3">
    <source>
        <dbReference type="Proteomes" id="UP001501480"/>
    </source>
</evidence>
<reference evidence="2 3" key="1">
    <citation type="journal article" date="2019" name="Int. J. Syst. Evol. Microbiol.">
        <title>The Global Catalogue of Microorganisms (GCM) 10K type strain sequencing project: providing services to taxonomists for standard genome sequencing and annotation.</title>
        <authorList>
            <consortium name="The Broad Institute Genomics Platform"/>
            <consortium name="The Broad Institute Genome Sequencing Center for Infectious Disease"/>
            <person name="Wu L."/>
            <person name="Ma J."/>
        </authorList>
    </citation>
    <scope>NUCLEOTIDE SEQUENCE [LARGE SCALE GENOMIC DNA]</scope>
    <source>
        <strain evidence="2 3">JCM 15749</strain>
    </source>
</reference>
<comment type="caution">
    <text evidence="2">The sequence shown here is derived from an EMBL/GenBank/DDBJ whole genome shotgun (WGS) entry which is preliminary data.</text>
</comment>
<evidence type="ECO:0000313" key="2">
    <source>
        <dbReference type="EMBL" id="GAA2082244.1"/>
    </source>
</evidence>
<dbReference type="EMBL" id="BAAAPY010000009">
    <property type="protein sequence ID" value="GAA2082244.1"/>
    <property type="molecule type" value="Genomic_DNA"/>
</dbReference>
<feature type="region of interest" description="Disordered" evidence="1">
    <location>
        <begin position="239"/>
        <end position="308"/>
    </location>
</feature>
<keyword evidence="3" id="KW-1185">Reference proteome</keyword>
<name>A0ABN2W359_9ACTN</name>
<sequence length="349" mass="35920">MRGLGWFLAALGALLLTVGVSAAVVLGPDSRFTTGPHPVDTSGTVVLTQPGVIGWRGLQVDVLVEVPADKPVFVGLGNSVDVTDYVAETQRLEVTSFQRPWDITTETVDGRPGLPGAPTALDWWIAGSAGLGGASISVTLPDETTSLAVVAVGATNLSGLEVTLAYGPRGGFAASLGVALLGAGVLLAGVVVLRGGAVTAGDEDDDLEVVEEIVYVVVDEHGVEREISAAEAEALGLVEDAEGDDEPVGTQAAPARMLDDDPERASRGGSDDGSLDGVLPDEPTPGPVDDPAPSVAPTSSVTTAPLVEEDVVYVVVDEDGVEREISTAELADYDLEEYELVDEDEESPR</sequence>
<protein>
    <submittedName>
        <fullName evidence="2">Uncharacterized protein</fullName>
    </submittedName>
</protein>
<accession>A0ABN2W359</accession>
<organism evidence="2 3">
    <name type="scientific">Aeromicrobium halocynthiae</name>
    <dbReference type="NCBI Taxonomy" id="560557"/>
    <lineage>
        <taxon>Bacteria</taxon>
        <taxon>Bacillati</taxon>
        <taxon>Actinomycetota</taxon>
        <taxon>Actinomycetes</taxon>
        <taxon>Propionibacteriales</taxon>
        <taxon>Nocardioidaceae</taxon>
        <taxon>Aeromicrobium</taxon>
    </lineage>
</organism>
<evidence type="ECO:0000256" key="1">
    <source>
        <dbReference type="SAM" id="MobiDB-lite"/>
    </source>
</evidence>
<dbReference type="Proteomes" id="UP001501480">
    <property type="component" value="Unassembled WGS sequence"/>
</dbReference>